<comment type="caution">
    <text evidence="2">The sequence shown here is derived from an EMBL/GenBank/DDBJ whole genome shotgun (WGS) entry which is preliminary data.</text>
</comment>
<organism evidence="2 3">
    <name type="scientific">Pelagicoccus albus</name>
    <dbReference type="NCBI Taxonomy" id="415222"/>
    <lineage>
        <taxon>Bacteria</taxon>
        <taxon>Pseudomonadati</taxon>
        <taxon>Verrucomicrobiota</taxon>
        <taxon>Opitutia</taxon>
        <taxon>Puniceicoccales</taxon>
        <taxon>Pelagicoccaceae</taxon>
        <taxon>Pelagicoccus</taxon>
    </lineage>
</organism>
<dbReference type="InterPro" id="IPR021973">
    <property type="entry name" value="SprA-related"/>
</dbReference>
<feature type="region of interest" description="Disordered" evidence="1">
    <location>
        <begin position="1"/>
        <end position="218"/>
    </location>
</feature>
<feature type="compositionally biased region" description="Polar residues" evidence="1">
    <location>
        <begin position="1"/>
        <end position="22"/>
    </location>
</feature>
<dbReference type="Proteomes" id="UP000526501">
    <property type="component" value="Unassembled WGS sequence"/>
</dbReference>
<sequence length="236" mass="25268">MIAPISSTRLSGFSTSAQTRNGSGEAENATSYEKKAEESKNEKEEFDPSNPQKLDEAEQKQVEDLKKRDAEVRAHEQAHMAAAGSLAMGGPNYVFQTGPDGKQYAIGGSVKIDTSPGKTPEESARKAQQIKAAALAPSEPSAQDLKVAASAAKLEAESEEKEDSPQDLFRKNNSSGLDASEDASGEISSIRQIFAPSSTQGEESDGQEQRRSQSSNVYMQLAAEKYSARKGLYTNG</sequence>
<evidence type="ECO:0000313" key="2">
    <source>
        <dbReference type="EMBL" id="MBC2606808.1"/>
    </source>
</evidence>
<evidence type="ECO:0000313" key="3">
    <source>
        <dbReference type="Proteomes" id="UP000526501"/>
    </source>
</evidence>
<name>A0A7X1B9D0_9BACT</name>
<gene>
    <name evidence="2" type="ORF">H5P27_12210</name>
</gene>
<protein>
    <recommendedName>
        <fullName evidence="4">SprA-related family protein</fullName>
    </recommendedName>
</protein>
<proteinExistence type="predicted"/>
<dbReference type="RefSeq" id="WP_185660679.1">
    <property type="nucleotide sequence ID" value="NZ_CAWPOO010000012.1"/>
</dbReference>
<dbReference type="EMBL" id="JACHVC010000012">
    <property type="protein sequence ID" value="MBC2606808.1"/>
    <property type="molecule type" value="Genomic_DNA"/>
</dbReference>
<feature type="compositionally biased region" description="Polar residues" evidence="1">
    <location>
        <begin position="186"/>
        <end position="201"/>
    </location>
</feature>
<evidence type="ECO:0000256" key="1">
    <source>
        <dbReference type="SAM" id="MobiDB-lite"/>
    </source>
</evidence>
<evidence type="ECO:0008006" key="4">
    <source>
        <dbReference type="Google" id="ProtNLM"/>
    </source>
</evidence>
<reference evidence="2 3" key="1">
    <citation type="submission" date="2020-07" db="EMBL/GenBank/DDBJ databases">
        <authorList>
            <person name="Feng X."/>
        </authorList>
    </citation>
    <scope>NUCLEOTIDE SEQUENCE [LARGE SCALE GENOMIC DNA]</scope>
    <source>
        <strain evidence="2 3">JCM23202</strain>
    </source>
</reference>
<feature type="compositionally biased region" description="Basic and acidic residues" evidence="1">
    <location>
        <begin position="32"/>
        <end position="43"/>
    </location>
</feature>
<dbReference type="Pfam" id="PF12118">
    <property type="entry name" value="SprA-related"/>
    <property type="match status" value="1"/>
</dbReference>
<dbReference type="AlphaFoldDB" id="A0A7X1B9D0"/>
<keyword evidence="3" id="KW-1185">Reference proteome</keyword>
<accession>A0A7X1B9D0</accession>
<feature type="compositionally biased region" description="Basic and acidic residues" evidence="1">
    <location>
        <begin position="53"/>
        <end position="78"/>
    </location>
</feature>